<comment type="caution">
    <text evidence="2">The sequence shown here is derived from an EMBL/GenBank/DDBJ whole genome shotgun (WGS) entry which is preliminary data.</text>
</comment>
<keyword evidence="3" id="KW-1185">Reference proteome</keyword>
<reference evidence="2 3" key="1">
    <citation type="submission" date="2024-03" db="EMBL/GenBank/DDBJ databases">
        <title>The Acrasis kona genome and developmental transcriptomes reveal deep origins of eukaryotic multicellular pathways.</title>
        <authorList>
            <person name="Sheikh S."/>
            <person name="Fu C.-J."/>
            <person name="Brown M.W."/>
            <person name="Baldauf S.L."/>
        </authorList>
    </citation>
    <scope>NUCLEOTIDE SEQUENCE [LARGE SCALE GENOMIC DNA]</scope>
    <source>
        <strain evidence="2 3">ATCC MYA-3509</strain>
    </source>
</reference>
<gene>
    <name evidence="2" type="ORF">AKO1_010262</name>
</gene>
<dbReference type="Proteomes" id="UP001431209">
    <property type="component" value="Unassembled WGS sequence"/>
</dbReference>
<evidence type="ECO:0008006" key="4">
    <source>
        <dbReference type="Google" id="ProtNLM"/>
    </source>
</evidence>
<accession>A0AAW2ZQY3</accession>
<proteinExistence type="predicted"/>
<evidence type="ECO:0000313" key="3">
    <source>
        <dbReference type="Proteomes" id="UP001431209"/>
    </source>
</evidence>
<name>A0AAW2ZQY3_9EUKA</name>
<feature type="chain" id="PRO_5043834115" description="Transmembrane protein" evidence="1">
    <location>
        <begin position="22"/>
        <end position="363"/>
    </location>
</feature>
<feature type="signal peptide" evidence="1">
    <location>
        <begin position="1"/>
        <end position="21"/>
    </location>
</feature>
<dbReference type="AlphaFoldDB" id="A0AAW2ZQY3"/>
<organism evidence="2 3">
    <name type="scientific">Acrasis kona</name>
    <dbReference type="NCBI Taxonomy" id="1008807"/>
    <lineage>
        <taxon>Eukaryota</taxon>
        <taxon>Discoba</taxon>
        <taxon>Heterolobosea</taxon>
        <taxon>Tetramitia</taxon>
        <taxon>Eutetramitia</taxon>
        <taxon>Acrasidae</taxon>
        <taxon>Acrasis</taxon>
    </lineage>
</organism>
<evidence type="ECO:0000256" key="1">
    <source>
        <dbReference type="SAM" id="SignalP"/>
    </source>
</evidence>
<keyword evidence="1" id="KW-0732">Signal</keyword>
<sequence>MNLTKVTLLLCSIIAIAYCESENFIIGDGAGVFYKFCKTSNVVSRVNITGSIAGSFIVEFLPTSAALTANTNIAVVTGVTTSASNVIVTLNLLSGTTTSMVVTTKPNIIAAVKGDFVIVSSGNCYNKLSLTNNFEQSANTICIPTKTRLLGLLNNDEAALVTEDSAEKVGTINIGAFVDATIPSQINYITGTCNGSPFLASSGYIYSLTASGLLTRYRILETNMAVSARISLDVSGQIVVGTDGCNSEIVTIVGTSGSGSRVVQFNLAAFATQNIVPLTVSSNVLGLVNTNLGHGFNYGDNAIVSAVSSGNAVLLFNRKNSKICVATNVVSCNGVVTNANLGLSSSLNVCSTVNDGLNFGVSV</sequence>
<dbReference type="EMBL" id="JAOPGA020001877">
    <property type="protein sequence ID" value="KAL0491860.1"/>
    <property type="molecule type" value="Genomic_DNA"/>
</dbReference>
<evidence type="ECO:0000313" key="2">
    <source>
        <dbReference type="EMBL" id="KAL0491860.1"/>
    </source>
</evidence>
<protein>
    <recommendedName>
        <fullName evidence="4">Transmembrane protein</fullName>
    </recommendedName>
</protein>